<gene>
    <name evidence="1" type="ORF">A2934_02605</name>
</gene>
<sequence length="103" mass="11639">MLNGPQVWILDRLQIYHGWPVIKTDAYISILEERGPDYFEKSGFESFYFIRQSEIMPIKSAERLTSAGAGFETQLIGRGAGFVSLADGKGKEVFRAYHWSGGF</sequence>
<comment type="caution">
    <text evidence="1">The sequence shown here is derived from an EMBL/GenBank/DDBJ whole genome shotgun (WGS) entry which is preliminary data.</text>
</comment>
<dbReference type="AlphaFoldDB" id="A0A1G2L218"/>
<accession>A0A1G2L218</accession>
<proteinExistence type="predicted"/>
<evidence type="ECO:0000313" key="2">
    <source>
        <dbReference type="Proteomes" id="UP000177982"/>
    </source>
</evidence>
<dbReference type="Proteomes" id="UP000177982">
    <property type="component" value="Unassembled WGS sequence"/>
</dbReference>
<dbReference type="EMBL" id="MHQO01000045">
    <property type="protein sequence ID" value="OHA05728.1"/>
    <property type="molecule type" value="Genomic_DNA"/>
</dbReference>
<organism evidence="1 2">
    <name type="scientific">Candidatus Sungbacteria bacterium RIFCSPLOWO2_01_FULL_47_10</name>
    <dbReference type="NCBI Taxonomy" id="1802276"/>
    <lineage>
        <taxon>Bacteria</taxon>
        <taxon>Candidatus Sungiibacteriota</taxon>
    </lineage>
</organism>
<name>A0A1G2L218_9BACT</name>
<protein>
    <submittedName>
        <fullName evidence="1">Uncharacterized protein</fullName>
    </submittedName>
</protein>
<evidence type="ECO:0000313" key="1">
    <source>
        <dbReference type="EMBL" id="OHA05728.1"/>
    </source>
</evidence>
<reference evidence="1 2" key="1">
    <citation type="journal article" date="2016" name="Nat. Commun.">
        <title>Thousands of microbial genomes shed light on interconnected biogeochemical processes in an aquifer system.</title>
        <authorList>
            <person name="Anantharaman K."/>
            <person name="Brown C.T."/>
            <person name="Hug L.A."/>
            <person name="Sharon I."/>
            <person name="Castelle C.J."/>
            <person name="Probst A.J."/>
            <person name="Thomas B.C."/>
            <person name="Singh A."/>
            <person name="Wilkins M.J."/>
            <person name="Karaoz U."/>
            <person name="Brodie E.L."/>
            <person name="Williams K.H."/>
            <person name="Hubbard S.S."/>
            <person name="Banfield J.F."/>
        </authorList>
    </citation>
    <scope>NUCLEOTIDE SEQUENCE [LARGE SCALE GENOMIC DNA]</scope>
</reference>